<dbReference type="RefSeq" id="WP_113270572.1">
    <property type="nucleotide sequence ID" value="NZ_QNTU01000011.1"/>
</dbReference>
<protein>
    <submittedName>
        <fullName evidence="1">Uncharacterized protein</fullName>
    </submittedName>
</protein>
<sequence>MTGQREVNGLWSIGPLYSRHPATDPRDVFVGGKNPSQAESDFENGIARMGGFWRQPSYVGAYLTAASLLVEQGQARGSFDEIGLPAFYLQRHAAELILKRLLQWCFEIIECRNQIKPGQAIMITNRHRRSLNNEHDLRKILNSLKKAAKLADEKIPPECLAQLVETISSVEASPHWSRYRVDSRSTQKKLWETTEIVIPVASLQTQLDLVASDVLARSLEQECYENELYSTWAGLTSALEGSQ</sequence>
<comment type="caution">
    <text evidence="1">The sequence shown here is derived from an EMBL/GenBank/DDBJ whole genome shotgun (WGS) entry which is preliminary data.</text>
</comment>
<dbReference type="OrthoDB" id="7033266at2"/>
<organism evidence="1 2">
    <name type="scientific">Vreelandella sulfidaeris</name>
    <dbReference type="NCBI Taxonomy" id="115553"/>
    <lineage>
        <taxon>Bacteria</taxon>
        <taxon>Pseudomonadati</taxon>
        <taxon>Pseudomonadota</taxon>
        <taxon>Gammaproteobacteria</taxon>
        <taxon>Oceanospirillales</taxon>
        <taxon>Halomonadaceae</taxon>
        <taxon>Vreelandella</taxon>
    </lineage>
</organism>
<dbReference type="Proteomes" id="UP000252204">
    <property type="component" value="Unassembled WGS sequence"/>
</dbReference>
<evidence type="ECO:0000313" key="1">
    <source>
        <dbReference type="EMBL" id="RBI66086.1"/>
    </source>
</evidence>
<gene>
    <name evidence="1" type="ORF">DQ400_15145</name>
</gene>
<reference evidence="2" key="1">
    <citation type="submission" date="2018-06" db="EMBL/GenBank/DDBJ databases">
        <title>Whole genome sequencing of four bacterial strains from South Shetland trench revealing bio-synthetic gene clusters.</title>
        <authorList>
            <person name="Abdel-Mageed W.M."/>
            <person name="Lehri B."/>
            <person name="Jarmusch S."/>
            <person name="Miranda K."/>
            <person name="Goodfellow M."/>
            <person name="Jaspars M."/>
            <person name="Karlyshev A.V."/>
        </authorList>
    </citation>
    <scope>NUCLEOTIDE SEQUENCE [LARGE SCALE GENOMIC DNA]</scope>
    <source>
        <strain evidence="2">SST4</strain>
    </source>
</reference>
<name>A0A365TJX5_9GAMM</name>
<accession>A0A365TJX5</accession>
<evidence type="ECO:0000313" key="2">
    <source>
        <dbReference type="Proteomes" id="UP000252204"/>
    </source>
</evidence>
<keyword evidence="2" id="KW-1185">Reference proteome</keyword>
<dbReference type="AlphaFoldDB" id="A0A365TJX5"/>
<proteinExistence type="predicted"/>
<dbReference type="EMBL" id="QNTU01000011">
    <property type="protein sequence ID" value="RBI66086.1"/>
    <property type="molecule type" value="Genomic_DNA"/>
</dbReference>